<name>A0A6C0JAY7_9ZZZZ</name>
<accession>A0A6C0JAY7</accession>
<dbReference type="EMBL" id="MN740351">
    <property type="protein sequence ID" value="QHU01990.1"/>
    <property type="molecule type" value="Genomic_DNA"/>
</dbReference>
<dbReference type="AlphaFoldDB" id="A0A6C0JAY7"/>
<organism evidence="1">
    <name type="scientific">viral metagenome</name>
    <dbReference type="NCBI Taxonomy" id="1070528"/>
    <lineage>
        <taxon>unclassified sequences</taxon>
        <taxon>metagenomes</taxon>
        <taxon>organismal metagenomes</taxon>
    </lineage>
</organism>
<sequence length="163" mass="18151">MSNVQSFKSVVTTRVSVPDAERIYSQSRQLGDPLGCAAVSRNYSADEFQRPIPKNINLHFDSACSNFLSSVSKRMKDEDFHRPIIGPFKSGERGKVDLMLGVSRDQIPKSLYSGKNGAFLSDFGGKIKEPQFGSKVYVPKYDSSTFREPKIGIEDAFQRPAGY</sequence>
<evidence type="ECO:0000313" key="1">
    <source>
        <dbReference type="EMBL" id="QHU01990.1"/>
    </source>
</evidence>
<reference evidence="1" key="1">
    <citation type="journal article" date="2020" name="Nature">
        <title>Giant virus diversity and host interactions through global metagenomics.</title>
        <authorList>
            <person name="Schulz F."/>
            <person name="Roux S."/>
            <person name="Paez-Espino D."/>
            <person name="Jungbluth S."/>
            <person name="Walsh D.A."/>
            <person name="Denef V.J."/>
            <person name="McMahon K.D."/>
            <person name="Konstantinidis K.T."/>
            <person name="Eloe-Fadrosh E.A."/>
            <person name="Kyrpides N.C."/>
            <person name="Woyke T."/>
        </authorList>
    </citation>
    <scope>NUCLEOTIDE SEQUENCE</scope>
    <source>
        <strain evidence="1">GVMAG-M-3300025880-56</strain>
    </source>
</reference>
<proteinExistence type="predicted"/>
<protein>
    <submittedName>
        <fullName evidence="1">Uncharacterized protein</fullName>
    </submittedName>
</protein>